<gene>
    <name evidence="1" type="ORF">RJT34_06907</name>
</gene>
<sequence length="113" mass="13019">MVDSVITNKATPASSSYVSEQNPYLTTSFPLFFSSLYIIHNLLLPSSWSCHSQQLKRKSETQREKERARSSSIDLYSFLSLFPDSFISPILRQIPNHNRIPSLHFTLTIRLRS</sequence>
<name>A0AAN9K4K2_CLITE</name>
<dbReference type="EMBL" id="JAYKXN010000002">
    <property type="protein sequence ID" value="KAK7309841.1"/>
    <property type="molecule type" value="Genomic_DNA"/>
</dbReference>
<evidence type="ECO:0000313" key="1">
    <source>
        <dbReference type="EMBL" id="KAK7309841.1"/>
    </source>
</evidence>
<keyword evidence="2" id="KW-1185">Reference proteome</keyword>
<organism evidence="1 2">
    <name type="scientific">Clitoria ternatea</name>
    <name type="common">Butterfly pea</name>
    <dbReference type="NCBI Taxonomy" id="43366"/>
    <lineage>
        <taxon>Eukaryota</taxon>
        <taxon>Viridiplantae</taxon>
        <taxon>Streptophyta</taxon>
        <taxon>Embryophyta</taxon>
        <taxon>Tracheophyta</taxon>
        <taxon>Spermatophyta</taxon>
        <taxon>Magnoliopsida</taxon>
        <taxon>eudicotyledons</taxon>
        <taxon>Gunneridae</taxon>
        <taxon>Pentapetalae</taxon>
        <taxon>rosids</taxon>
        <taxon>fabids</taxon>
        <taxon>Fabales</taxon>
        <taxon>Fabaceae</taxon>
        <taxon>Papilionoideae</taxon>
        <taxon>50 kb inversion clade</taxon>
        <taxon>NPAAA clade</taxon>
        <taxon>indigoferoid/millettioid clade</taxon>
        <taxon>Phaseoleae</taxon>
        <taxon>Clitoria</taxon>
    </lineage>
</organism>
<evidence type="ECO:0000313" key="2">
    <source>
        <dbReference type="Proteomes" id="UP001359559"/>
    </source>
</evidence>
<reference evidence="1 2" key="1">
    <citation type="submission" date="2024-01" db="EMBL/GenBank/DDBJ databases">
        <title>The genomes of 5 underutilized Papilionoideae crops provide insights into root nodulation and disease resistance.</title>
        <authorList>
            <person name="Yuan L."/>
        </authorList>
    </citation>
    <scope>NUCLEOTIDE SEQUENCE [LARGE SCALE GENOMIC DNA]</scope>
    <source>
        <strain evidence="1">LY-2023</strain>
        <tissue evidence="1">Leaf</tissue>
    </source>
</reference>
<protein>
    <submittedName>
        <fullName evidence="1">Uncharacterized protein</fullName>
    </submittedName>
</protein>
<accession>A0AAN9K4K2</accession>
<dbReference type="Proteomes" id="UP001359559">
    <property type="component" value="Unassembled WGS sequence"/>
</dbReference>
<comment type="caution">
    <text evidence="1">The sequence shown here is derived from an EMBL/GenBank/DDBJ whole genome shotgun (WGS) entry which is preliminary data.</text>
</comment>
<dbReference type="AlphaFoldDB" id="A0AAN9K4K2"/>
<proteinExistence type="predicted"/>